<feature type="region of interest" description="Disordered" evidence="1">
    <location>
        <begin position="279"/>
        <end position="328"/>
    </location>
</feature>
<dbReference type="EMBL" id="JABBWD010000035">
    <property type="protein sequence ID" value="KAG1775270.1"/>
    <property type="molecule type" value="Genomic_DNA"/>
</dbReference>
<feature type="compositionally biased region" description="Basic residues" evidence="1">
    <location>
        <begin position="106"/>
        <end position="118"/>
    </location>
</feature>
<keyword evidence="3" id="KW-1185">Reference proteome</keyword>
<feature type="compositionally biased region" description="Polar residues" evidence="1">
    <location>
        <begin position="25"/>
        <end position="37"/>
    </location>
</feature>
<evidence type="ECO:0000313" key="3">
    <source>
        <dbReference type="Proteomes" id="UP000714275"/>
    </source>
</evidence>
<feature type="compositionally biased region" description="Polar residues" evidence="1">
    <location>
        <begin position="553"/>
        <end position="577"/>
    </location>
</feature>
<protein>
    <submittedName>
        <fullName evidence="2">Uncharacterized protein</fullName>
    </submittedName>
</protein>
<name>A0A9P6ZR35_9AGAM</name>
<feature type="region of interest" description="Disordered" evidence="1">
    <location>
        <begin position="180"/>
        <end position="259"/>
    </location>
</feature>
<feature type="compositionally biased region" description="Low complexity" evidence="1">
    <location>
        <begin position="280"/>
        <end position="301"/>
    </location>
</feature>
<feature type="region of interest" description="Disordered" evidence="1">
    <location>
        <begin position="1"/>
        <end position="125"/>
    </location>
</feature>
<organism evidence="2 3">
    <name type="scientific">Suillus placidus</name>
    <dbReference type="NCBI Taxonomy" id="48579"/>
    <lineage>
        <taxon>Eukaryota</taxon>
        <taxon>Fungi</taxon>
        <taxon>Dikarya</taxon>
        <taxon>Basidiomycota</taxon>
        <taxon>Agaricomycotina</taxon>
        <taxon>Agaricomycetes</taxon>
        <taxon>Agaricomycetidae</taxon>
        <taxon>Boletales</taxon>
        <taxon>Suillineae</taxon>
        <taxon>Suillaceae</taxon>
        <taxon>Suillus</taxon>
    </lineage>
</organism>
<feature type="compositionally biased region" description="Pro residues" evidence="1">
    <location>
        <begin position="589"/>
        <end position="599"/>
    </location>
</feature>
<feature type="compositionally biased region" description="Low complexity" evidence="1">
    <location>
        <begin position="440"/>
        <end position="450"/>
    </location>
</feature>
<comment type="caution">
    <text evidence="2">The sequence shown here is derived from an EMBL/GenBank/DDBJ whole genome shotgun (WGS) entry which is preliminary data.</text>
</comment>
<dbReference type="OrthoDB" id="3271227at2759"/>
<feature type="compositionally biased region" description="Basic and acidic residues" evidence="1">
    <location>
        <begin position="495"/>
        <end position="504"/>
    </location>
</feature>
<feature type="compositionally biased region" description="Basic residues" evidence="1">
    <location>
        <begin position="451"/>
        <end position="461"/>
    </location>
</feature>
<sequence length="648" mass="70311">MADVTDDWIVADSEDEDAVRPLQIADQSGLLSGNPFSTGPEKILQPSLIQTASFITSQARTPQRGREPLDISNASLFTPPPRYKGSDPPNASPSLPRGTGTPIPKSKPRPRPVPRKSRTTSTIYDDFIKDDESRLSGSLIGSASAIPASTLAADSTHPPTTPSAVSELIEEVDPAFSIADRAKTRTRKTQVKKPTYVPVNHDVIELSSDSDLDELSLKPPQKRQKSQDKPVKPKPRPRPKPKPKVRTSPSAKVTEQIVVDTQPSDVVLPALQEPALPSQLLSTVSRPPSSLPPLSDSSSLPSSPPVITRKRKRAPPLKSQVHDEEMDVDVPDASSSAIIAPPLFSALLSPVVPPIENSQTLEEENGDADIIAAASKSKKKATKSSSRAKGQKKGRKQADEVELEDLAHNPPPDEPAAGNNALEDDDFVEEGAPKITSKNKSLPKPTPAAKSKSKPKRKGKGKAVISESENEDDGDPPRSRSPNQGSHLPEDEDSRGDSPKKDSEVIAAPETIKKIPPQSVAAPPKQTPSTTLKSRAFTIKSKSTPMSELIRRVNSQPNSPFSNGPTYSPLMKSSRTMLSRIAPLHPNRRTPPPPLPRPPPPKKSKKQIEMEERIEEELSETVEGWSCMTDEERRNLRRARIDAELGYE</sequence>
<dbReference type="Proteomes" id="UP000714275">
    <property type="component" value="Unassembled WGS sequence"/>
</dbReference>
<feature type="compositionally biased region" description="Polar residues" evidence="1">
    <location>
        <begin position="47"/>
        <end position="61"/>
    </location>
</feature>
<feature type="compositionally biased region" description="Basic residues" evidence="1">
    <location>
        <begin position="232"/>
        <end position="245"/>
    </location>
</feature>
<evidence type="ECO:0000256" key="1">
    <source>
        <dbReference type="SAM" id="MobiDB-lite"/>
    </source>
</evidence>
<feature type="compositionally biased region" description="Polar residues" evidence="1">
    <location>
        <begin position="247"/>
        <end position="259"/>
    </location>
</feature>
<evidence type="ECO:0000313" key="2">
    <source>
        <dbReference type="EMBL" id="KAG1775270.1"/>
    </source>
</evidence>
<gene>
    <name evidence="2" type="ORF">EV702DRAFT_454154</name>
</gene>
<feature type="region of interest" description="Disordered" evidence="1">
    <location>
        <begin position="149"/>
        <end position="168"/>
    </location>
</feature>
<reference evidence="2" key="1">
    <citation type="journal article" date="2020" name="New Phytol.">
        <title>Comparative genomics reveals dynamic genome evolution in host specialist ectomycorrhizal fungi.</title>
        <authorList>
            <person name="Lofgren L.A."/>
            <person name="Nguyen N.H."/>
            <person name="Vilgalys R."/>
            <person name="Ruytinx J."/>
            <person name="Liao H.L."/>
            <person name="Branco S."/>
            <person name="Kuo A."/>
            <person name="LaButti K."/>
            <person name="Lipzen A."/>
            <person name="Andreopoulos W."/>
            <person name="Pangilinan J."/>
            <person name="Riley R."/>
            <person name="Hundley H."/>
            <person name="Na H."/>
            <person name="Barry K."/>
            <person name="Grigoriev I.V."/>
            <person name="Stajich J.E."/>
            <person name="Kennedy P.G."/>
        </authorList>
    </citation>
    <scope>NUCLEOTIDE SEQUENCE</scope>
    <source>
        <strain evidence="2">DOB743</strain>
    </source>
</reference>
<accession>A0A9P6ZR35</accession>
<dbReference type="AlphaFoldDB" id="A0A9P6ZR35"/>
<proteinExistence type="predicted"/>
<feature type="region of interest" description="Disordered" evidence="1">
    <location>
        <begin position="358"/>
        <end position="621"/>
    </location>
</feature>